<dbReference type="GO" id="GO:0003824">
    <property type="term" value="F:catalytic activity"/>
    <property type="evidence" value="ECO:0007669"/>
    <property type="project" value="InterPro"/>
</dbReference>
<dbReference type="Proteomes" id="UP000438182">
    <property type="component" value="Unassembled WGS sequence"/>
</dbReference>
<dbReference type="GO" id="GO:0005975">
    <property type="term" value="P:carbohydrate metabolic process"/>
    <property type="evidence" value="ECO:0007669"/>
    <property type="project" value="InterPro"/>
</dbReference>
<evidence type="ECO:0000313" key="2">
    <source>
        <dbReference type="Proteomes" id="UP000438182"/>
    </source>
</evidence>
<comment type="caution">
    <text evidence="1">The sequence shown here is derived from an EMBL/GenBank/DDBJ whole genome shotgun (WGS) entry which is preliminary data.</text>
</comment>
<name>A0A6I4NWU9_9MICO</name>
<sequence>MIRLESAQLQVEVDASRGGRVTSIRTDREWLAPSSDARPGARYGDEGAGGWDEALPTIGGEPDHGDLWDVEWEIRRATRSTAVLAATSSSAGIELERTLSVQGRRLGASYVARNMGTAPSTFLWAAHALFAADDGTIATPVGGGRWYVEYPAGTDLQRMPARWASTPRSGVKAFVPAAEGVDLVHADGPRAEMRWRPSEIPWLGLYWDTGEFGPGPVVGLEPTNTGSDRRTSSSWTLAASAERRWRFALELHPAQR</sequence>
<protein>
    <recommendedName>
        <fullName evidence="3">Galactose mutarotase</fullName>
    </recommendedName>
</protein>
<proteinExistence type="predicted"/>
<accession>A0A6I4NWU9</accession>
<organism evidence="1 2">
    <name type="scientific">Agromyces seonyuensis</name>
    <dbReference type="NCBI Taxonomy" id="2662446"/>
    <lineage>
        <taxon>Bacteria</taxon>
        <taxon>Bacillati</taxon>
        <taxon>Actinomycetota</taxon>
        <taxon>Actinomycetes</taxon>
        <taxon>Micrococcales</taxon>
        <taxon>Microbacteriaceae</taxon>
        <taxon>Agromyces</taxon>
    </lineage>
</organism>
<gene>
    <name evidence="1" type="ORF">GB864_00110</name>
</gene>
<dbReference type="InterPro" id="IPR014718">
    <property type="entry name" value="GH-type_carb-bd"/>
</dbReference>
<reference evidence="1 2" key="1">
    <citation type="submission" date="2019-12" db="EMBL/GenBank/DDBJ databases">
        <authorList>
            <person name="Kim Y.S."/>
        </authorList>
    </citation>
    <scope>NUCLEOTIDE SEQUENCE [LARGE SCALE GENOMIC DNA]</scope>
    <source>
        <strain evidence="1 2">MMS17-SY077</strain>
    </source>
</reference>
<evidence type="ECO:0000313" key="1">
    <source>
        <dbReference type="EMBL" id="MWB96965.1"/>
    </source>
</evidence>
<dbReference type="AlphaFoldDB" id="A0A6I4NWU9"/>
<dbReference type="EMBL" id="WSTA01000001">
    <property type="protein sequence ID" value="MWB96965.1"/>
    <property type="molecule type" value="Genomic_DNA"/>
</dbReference>
<dbReference type="RefSeq" id="WP_160422243.1">
    <property type="nucleotide sequence ID" value="NZ_WSTA01000001.1"/>
</dbReference>
<dbReference type="InterPro" id="IPR011013">
    <property type="entry name" value="Gal_mutarotase_sf_dom"/>
</dbReference>
<dbReference type="Gene3D" id="2.70.98.10">
    <property type="match status" value="1"/>
</dbReference>
<dbReference type="SUPFAM" id="SSF74650">
    <property type="entry name" value="Galactose mutarotase-like"/>
    <property type="match status" value="1"/>
</dbReference>
<evidence type="ECO:0008006" key="3">
    <source>
        <dbReference type="Google" id="ProtNLM"/>
    </source>
</evidence>
<keyword evidence="2" id="KW-1185">Reference proteome</keyword>
<dbReference type="GO" id="GO:0030246">
    <property type="term" value="F:carbohydrate binding"/>
    <property type="evidence" value="ECO:0007669"/>
    <property type="project" value="InterPro"/>
</dbReference>